<reference evidence="3 4" key="1">
    <citation type="journal article" date="2014" name="Genome Biol. Evol.">
        <title>The secreted proteins of Achlya hypogyna and Thraustotheca clavata identify the ancestral oomycete secretome and reveal gene acquisitions by horizontal gene transfer.</title>
        <authorList>
            <person name="Misner I."/>
            <person name="Blouin N."/>
            <person name="Leonard G."/>
            <person name="Richards T.A."/>
            <person name="Lane C.E."/>
        </authorList>
    </citation>
    <scope>NUCLEOTIDE SEQUENCE [LARGE SCALE GENOMIC DNA]</scope>
    <source>
        <strain evidence="3 4">ATCC 48635</strain>
    </source>
</reference>
<dbReference type="PANTHER" id="PTHR12459:SF6">
    <property type="entry name" value="GB|AAD46013.1"/>
    <property type="match status" value="1"/>
</dbReference>
<feature type="transmembrane region" description="Helical" evidence="1">
    <location>
        <begin position="93"/>
        <end position="115"/>
    </location>
</feature>
<dbReference type="InterPro" id="IPR026749">
    <property type="entry name" value="Tmem135"/>
</dbReference>
<keyword evidence="1" id="KW-1133">Transmembrane helix</keyword>
<feature type="transmembrane region" description="Helical" evidence="1">
    <location>
        <begin position="415"/>
        <end position="434"/>
    </location>
</feature>
<name>A0A1V9YYN5_ACHHY</name>
<dbReference type="PANTHER" id="PTHR12459">
    <property type="entry name" value="TRANSMEMBRANE PROTEIN 135-RELATED"/>
    <property type="match status" value="1"/>
</dbReference>
<evidence type="ECO:0000259" key="2">
    <source>
        <dbReference type="Pfam" id="PF15982"/>
    </source>
</evidence>
<dbReference type="Pfam" id="PF15982">
    <property type="entry name" value="TMEM135_C_rich"/>
    <property type="match status" value="1"/>
</dbReference>
<feature type="transmembrane region" description="Helical" evidence="1">
    <location>
        <begin position="54"/>
        <end position="73"/>
    </location>
</feature>
<proteinExistence type="predicted"/>
<keyword evidence="1" id="KW-0812">Transmembrane</keyword>
<accession>A0A1V9YYN5</accession>
<dbReference type="AlphaFoldDB" id="A0A1V9YYN5"/>
<keyword evidence="1" id="KW-0472">Membrane</keyword>
<protein>
    <recommendedName>
        <fullName evidence="2">Transmembrane protein 135 N-terminal domain-containing protein</fullName>
    </recommendedName>
</protein>
<dbReference type="EMBL" id="JNBR01000580">
    <property type="protein sequence ID" value="OQR90821.1"/>
    <property type="molecule type" value="Genomic_DNA"/>
</dbReference>
<dbReference type="Proteomes" id="UP000243579">
    <property type="component" value="Unassembled WGS sequence"/>
</dbReference>
<feature type="domain" description="Transmembrane protein 135 N-terminal" evidence="2">
    <location>
        <begin position="279"/>
        <end position="405"/>
    </location>
</feature>
<comment type="caution">
    <text evidence="3">The sequence shown here is derived from an EMBL/GenBank/DDBJ whole genome shotgun (WGS) entry which is preliminary data.</text>
</comment>
<keyword evidence="4" id="KW-1185">Reference proteome</keyword>
<dbReference type="OrthoDB" id="291792at2759"/>
<organism evidence="3 4">
    <name type="scientific">Achlya hypogyna</name>
    <name type="common">Oomycete</name>
    <name type="synonym">Protoachlya hypogyna</name>
    <dbReference type="NCBI Taxonomy" id="1202772"/>
    <lineage>
        <taxon>Eukaryota</taxon>
        <taxon>Sar</taxon>
        <taxon>Stramenopiles</taxon>
        <taxon>Oomycota</taxon>
        <taxon>Saprolegniomycetes</taxon>
        <taxon>Saprolegniales</taxon>
        <taxon>Achlyaceae</taxon>
        <taxon>Achlya</taxon>
    </lineage>
</organism>
<evidence type="ECO:0000313" key="4">
    <source>
        <dbReference type="Proteomes" id="UP000243579"/>
    </source>
</evidence>
<evidence type="ECO:0000256" key="1">
    <source>
        <dbReference type="SAM" id="Phobius"/>
    </source>
</evidence>
<feature type="transmembrane region" description="Helical" evidence="1">
    <location>
        <begin position="366"/>
        <end position="383"/>
    </location>
</feature>
<dbReference type="InterPro" id="IPR031926">
    <property type="entry name" value="TMEM135_N"/>
</dbReference>
<sequence>MSHVTADLDMAGNLPESVSMVSMASETSDSAAKEKRPLFRLLAAAAQTGASNFILAYNVRAGIAVLVRIVLLLQKKQFKQVANLKVLLSEKHLSFRVEAVSMGLFIGWFTGGYQALKAIIKRLRDVDDEEVDDPTTTIVAGTLAGTAVVFVEPERRRSLALYALARALQCLYNSAKSRDVWHFWGSQWAHGDSLLFGITSAQVMYTFIMRPSILPKEYSSFIHRTGPVAWKVLHFVQRNTNGEPVEPSEVTRFLADVESPVQYSCQHNQPTIIPCGLIHHPTSSCSYGFLLTLVKAMRSTLPLYMSLNIVPQVVLQFRRFLRTPFYSLFRGVIGGFRSTLFMGSFVAIYQAAICVHRQIFQRDHKFAYFAAGLVSSFAIFIEAKGRRSELALYVLPRAVDSLFIMLRDKRWLADVPYGEVMLFGVSMGAIMFCFEHERKNLSPMVRSLLDRFLVASKQ</sequence>
<feature type="transmembrane region" description="Helical" evidence="1">
    <location>
        <begin position="333"/>
        <end position="354"/>
    </location>
</feature>
<evidence type="ECO:0000313" key="3">
    <source>
        <dbReference type="EMBL" id="OQR90821.1"/>
    </source>
</evidence>
<gene>
    <name evidence="3" type="ORF">ACHHYP_05225</name>
</gene>